<feature type="domain" description="Peptidase S1" evidence="3">
    <location>
        <begin position="273"/>
        <end position="504"/>
    </location>
</feature>
<feature type="non-terminal residue" evidence="5">
    <location>
        <position position="1"/>
    </location>
</feature>
<dbReference type="PROSITE" id="PS01186">
    <property type="entry name" value="EGF_2"/>
    <property type="match status" value="3"/>
</dbReference>
<dbReference type="Gene3D" id="2.40.10.10">
    <property type="entry name" value="Trypsin-like serine proteases"/>
    <property type="match status" value="3"/>
</dbReference>
<dbReference type="Proteomes" id="UP000037510">
    <property type="component" value="Unassembled WGS sequence"/>
</dbReference>
<dbReference type="SUPFAM" id="SSF90148">
    <property type="entry name" value="DPY module"/>
    <property type="match status" value="3"/>
</dbReference>
<evidence type="ECO:0000256" key="1">
    <source>
        <dbReference type="ARBA" id="ARBA00023157"/>
    </source>
</evidence>
<reference evidence="5 6" key="1">
    <citation type="journal article" date="2015" name="Genome Biol. Evol.">
        <title>The genome of winter moth (Operophtera brumata) provides a genomic perspective on sexual dimorphism and phenology.</title>
        <authorList>
            <person name="Derks M.F."/>
            <person name="Smit S."/>
            <person name="Salis L."/>
            <person name="Schijlen E."/>
            <person name="Bossers A."/>
            <person name="Mateman C."/>
            <person name="Pijl A.S."/>
            <person name="de Ridder D."/>
            <person name="Groenen M.A."/>
            <person name="Visser M.E."/>
            <person name="Megens H.J."/>
        </authorList>
    </citation>
    <scope>NUCLEOTIDE SEQUENCE [LARGE SCALE GENOMIC DNA]</scope>
    <source>
        <strain evidence="5">WM2013NL</strain>
        <tissue evidence="5">Head and thorax</tissue>
    </source>
</reference>
<dbReference type="GO" id="GO:0004252">
    <property type="term" value="F:serine-type endopeptidase activity"/>
    <property type="evidence" value="ECO:0007669"/>
    <property type="project" value="InterPro"/>
</dbReference>
<dbReference type="InterPro" id="IPR000436">
    <property type="entry name" value="Sushi_SCR_CCP_dom"/>
</dbReference>
<feature type="domain" description="Sushi" evidence="4">
    <location>
        <begin position="170"/>
        <end position="233"/>
    </location>
</feature>
<dbReference type="PANTHER" id="PTHR22963">
    <property type="entry name" value="ENDOGLIN-RELATED"/>
    <property type="match status" value="1"/>
</dbReference>
<dbReference type="InterPro" id="IPR048407">
    <property type="entry name" value="Dumpy_DPY"/>
</dbReference>
<dbReference type="SUPFAM" id="SSF57535">
    <property type="entry name" value="Complement control module/SCR domain"/>
    <property type="match status" value="2"/>
</dbReference>
<comment type="caution">
    <text evidence="5">The sequence shown here is derived from an EMBL/GenBank/DDBJ whole genome shotgun (WGS) entry which is preliminary data.</text>
</comment>
<feature type="non-terminal residue" evidence="5">
    <location>
        <position position="1151"/>
    </location>
</feature>
<evidence type="ECO:0000313" key="6">
    <source>
        <dbReference type="Proteomes" id="UP000037510"/>
    </source>
</evidence>
<feature type="domain" description="Peptidase S1" evidence="3">
    <location>
        <begin position="955"/>
        <end position="1151"/>
    </location>
</feature>
<accession>A0A0L7LGL1</accession>
<dbReference type="CDD" id="cd00033">
    <property type="entry name" value="CCP"/>
    <property type="match status" value="1"/>
</dbReference>
<dbReference type="SMART" id="SM00020">
    <property type="entry name" value="Tryp_SPc"/>
    <property type="match status" value="2"/>
</dbReference>
<feature type="domain" description="Sushi" evidence="4">
    <location>
        <begin position="812"/>
        <end position="873"/>
    </location>
</feature>
<name>A0A0L7LGL1_OPEBR</name>
<dbReference type="PANTHER" id="PTHR22963:SF39">
    <property type="entry name" value="DUMPY"/>
    <property type="match status" value="1"/>
</dbReference>
<protein>
    <submittedName>
        <fullName evidence="5">Fibrillin-2</fullName>
    </submittedName>
</protein>
<dbReference type="Gene3D" id="2.10.70.10">
    <property type="entry name" value="Complement Module, domain 1"/>
    <property type="match status" value="2"/>
</dbReference>
<keyword evidence="2" id="KW-0768">Sushi</keyword>
<dbReference type="InterPro" id="IPR035976">
    <property type="entry name" value="Sushi/SCR/CCP_sf"/>
</dbReference>
<proteinExistence type="predicted"/>
<dbReference type="SUPFAM" id="SSF50494">
    <property type="entry name" value="Trypsin-like serine proteases"/>
    <property type="match status" value="2"/>
</dbReference>
<comment type="caution">
    <text evidence="2">Lacks conserved residue(s) required for the propagation of feature annotation.</text>
</comment>
<gene>
    <name evidence="5" type="ORF">OBRU01_08766</name>
</gene>
<dbReference type="SMART" id="SM00032">
    <property type="entry name" value="CCP"/>
    <property type="match status" value="2"/>
</dbReference>
<dbReference type="SMART" id="SM00181">
    <property type="entry name" value="EGF"/>
    <property type="match status" value="8"/>
</dbReference>
<dbReference type="CDD" id="cd00190">
    <property type="entry name" value="Tryp_SPc"/>
    <property type="match status" value="1"/>
</dbReference>
<organism evidence="5 6">
    <name type="scientific">Operophtera brumata</name>
    <name type="common">Winter moth</name>
    <name type="synonym">Phalaena brumata</name>
    <dbReference type="NCBI Taxonomy" id="104452"/>
    <lineage>
        <taxon>Eukaryota</taxon>
        <taxon>Metazoa</taxon>
        <taxon>Ecdysozoa</taxon>
        <taxon>Arthropoda</taxon>
        <taxon>Hexapoda</taxon>
        <taxon>Insecta</taxon>
        <taxon>Pterygota</taxon>
        <taxon>Neoptera</taxon>
        <taxon>Endopterygota</taxon>
        <taxon>Lepidoptera</taxon>
        <taxon>Glossata</taxon>
        <taxon>Ditrysia</taxon>
        <taxon>Geometroidea</taxon>
        <taxon>Geometridae</taxon>
        <taxon>Larentiinae</taxon>
        <taxon>Operophtera</taxon>
    </lineage>
</organism>
<sequence length="1151" mass="122594">MGIAVCSCDSGYTGSPPTCVRPECMVSSECPQDKACVNQKCVDACEGVCGVNALCQVMKHTPVCSCVDGTEGDPFEKSLVCTSTNSNAVCSCLPGYVGSPPTCAECVVNSDCSLGKACINKKCADPCEGTCGTNAHCDVFNHSPVCSCGPGLTGNPFVICRQEASKPPPGNCILPPYPVNGDYTTGITDAEPGQGFLYVAVNVTCHPGYGVVGPSSTTCVNGMWPFPFPKCIPMCELKPNPTVEYRCLASVADEAYRPCGKCGKVTPDGAQLVVGGESAKKGELPWHVGIYKKSFMVLVPAAHCFWHNHEKLPASLFAVAVGKLYRPWNNEVDEAQKSDVEEIIMPPRFQGAANNYQDDIAGVIVAHPFKFETFVRPVCINFEINIDRIQVQDGTKGKVAGWGLTGENGNASSVLQVVELPYVEVSTCIKNVPAIFLEYITSDKICAGTLDTKTALCRGDSGGGLAFPIADRGTLRYYLHGVVSTAPNDEQDLQTTPCNPSPCGPNSVCTHCNKYYCSRTSFVCSCMSGYIGSPPTCVRPECMASSECPQDKACVNQKCVDACEGACGVNALCQVINHSPVCSCGDGTEGDPLVSCRKKANAISTTPCNPSPCGPNSVCTQCNNKYYCSSSFVCSCMSGYIGSPPTCVRPECMASSECPQDKACVNQKCVDACEGACGVNALCQVINHSPVCSCGDGTEGDPLVSCRKKANAVSTKPCDGSPCGPNSVCTHCNKYYCSRTSFVCSCMSGYIGSPPNCTECVVNSECSLGKACINKKCADPCEGTCGTNAHCDVFNHSPVCSCGPGLTGDPFVICRQEAINGDYTTGIPDAEPGQGFLYVAVNVTCHPGYGVVGPSSTTCVNGMWPFPFPKCVPMCELKPNPTVEYRCLASVANEAYRPCGSREPAGTIVNPICRQPNYYYAGNLYLMHCIDGRWNYIARCTPECGKLTPDGAQLVVGGESAKKGELPWHVGIYKKSFTPYMQVCGGSLITNKVVISGQVEEIILPPRFQGTANNYQDDIAGVIVAHAFKFETFVRPVCINFEINIDRIQVQDGTKGKVSTCIKNVPAIFLEYITSDKICAGTLDTKTALCRGDSGGGLAFPIADRGTLRYYLHGVVSTAPNGKEVACDTSGYTAFTHILKHEYFIKRFWYD</sequence>
<dbReference type="Pfam" id="PF21164">
    <property type="entry name" value="Dumpy_DPY"/>
    <property type="match status" value="5"/>
</dbReference>
<dbReference type="InterPro" id="IPR000742">
    <property type="entry name" value="EGF"/>
</dbReference>
<dbReference type="InterPro" id="IPR001254">
    <property type="entry name" value="Trypsin_dom"/>
</dbReference>
<dbReference type="PROSITE" id="PS50923">
    <property type="entry name" value="SUSHI"/>
    <property type="match status" value="2"/>
</dbReference>
<dbReference type="PROSITE" id="PS50240">
    <property type="entry name" value="TRYPSIN_DOM"/>
    <property type="match status" value="2"/>
</dbReference>
<dbReference type="InterPro" id="IPR043504">
    <property type="entry name" value="Peptidase_S1_PA_chymotrypsin"/>
</dbReference>
<evidence type="ECO:0000256" key="2">
    <source>
        <dbReference type="PROSITE-ProRule" id="PRU00302"/>
    </source>
</evidence>
<dbReference type="GO" id="GO:0006508">
    <property type="term" value="P:proteolysis"/>
    <property type="evidence" value="ECO:0007669"/>
    <property type="project" value="InterPro"/>
</dbReference>
<dbReference type="AlphaFoldDB" id="A0A0L7LGL1"/>
<dbReference type="InterPro" id="IPR009003">
    <property type="entry name" value="Peptidase_S1_PA"/>
</dbReference>
<keyword evidence="6" id="KW-1185">Reference proteome</keyword>
<evidence type="ECO:0000313" key="5">
    <source>
        <dbReference type="EMBL" id="KOB74658.1"/>
    </source>
</evidence>
<dbReference type="STRING" id="104452.A0A0L7LGL1"/>
<dbReference type="EMBL" id="JTDY01001173">
    <property type="protein sequence ID" value="KOB74658.1"/>
    <property type="molecule type" value="Genomic_DNA"/>
</dbReference>
<evidence type="ECO:0000259" key="4">
    <source>
        <dbReference type="PROSITE" id="PS50923"/>
    </source>
</evidence>
<keyword evidence="1" id="KW-1015">Disulfide bond</keyword>
<evidence type="ECO:0000259" key="3">
    <source>
        <dbReference type="PROSITE" id="PS50240"/>
    </source>
</evidence>